<organism evidence="3 4">
    <name type="scientific">Riccia sorocarpa</name>
    <dbReference type="NCBI Taxonomy" id="122646"/>
    <lineage>
        <taxon>Eukaryota</taxon>
        <taxon>Viridiplantae</taxon>
        <taxon>Streptophyta</taxon>
        <taxon>Embryophyta</taxon>
        <taxon>Marchantiophyta</taxon>
        <taxon>Marchantiopsida</taxon>
        <taxon>Marchantiidae</taxon>
        <taxon>Marchantiales</taxon>
        <taxon>Ricciaceae</taxon>
        <taxon>Riccia</taxon>
    </lineage>
</organism>
<comment type="caution">
    <text evidence="3">The sequence shown here is derived from an EMBL/GenBank/DDBJ whole genome shotgun (WGS) entry which is preliminary data.</text>
</comment>
<dbReference type="AlphaFoldDB" id="A0ABD3I110"/>
<reference evidence="3 4" key="1">
    <citation type="submission" date="2024-09" db="EMBL/GenBank/DDBJ databases">
        <title>Chromosome-scale assembly of Riccia sorocarpa.</title>
        <authorList>
            <person name="Paukszto L."/>
        </authorList>
    </citation>
    <scope>NUCLEOTIDE SEQUENCE [LARGE SCALE GENOMIC DNA]</scope>
    <source>
        <strain evidence="3">LP-2024</strain>
        <tissue evidence="3">Aerial parts of the thallus</tissue>
    </source>
</reference>
<proteinExistence type="predicted"/>
<gene>
    <name evidence="3" type="ORF">R1sor_011042</name>
</gene>
<keyword evidence="4" id="KW-1185">Reference proteome</keyword>
<keyword evidence="1" id="KW-0175">Coiled coil</keyword>
<evidence type="ECO:0000256" key="2">
    <source>
        <dbReference type="SAM" id="MobiDB-lite"/>
    </source>
</evidence>
<accession>A0ABD3I110</accession>
<feature type="coiled-coil region" evidence="1">
    <location>
        <begin position="141"/>
        <end position="202"/>
    </location>
</feature>
<sequence>MEAIATSPGYQPAPPSPEYNPVPPSPEYHPAPPSPEYHPAPPSPEYYPAPPSPEYNPAPPSPEYNPAPSSPKNQPDGAEDDLEPRTPGYDPAPSSPNTTLCQTTGVAREAPLDTEYKVCNTSHILITTTTNYQLQKSRRDSETWSARMESIQIEIEQTEQALTSVKEKLELALNGSSFIFLLDSVRAAVDMLEKQKAQIKKILESIPPRSDSWHSLPLETNPDPNWPGVEDLQLGPEAAARLAEWETYHNVTHNGRAPENGRKIFVILQ</sequence>
<evidence type="ECO:0000256" key="1">
    <source>
        <dbReference type="SAM" id="Coils"/>
    </source>
</evidence>
<evidence type="ECO:0000313" key="3">
    <source>
        <dbReference type="EMBL" id="KAL3696966.1"/>
    </source>
</evidence>
<name>A0ABD3I110_9MARC</name>
<dbReference type="Proteomes" id="UP001633002">
    <property type="component" value="Unassembled WGS sequence"/>
</dbReference>
<dbReference type="PRINTS" id="PR01217">
    <property type="entry name" value="PRICHEXTENSN"/>
</dbReference>
<dbReference type="EMBL" id="JBJQOH010000002">
    <property type="protein sequence ID" value="KAL3696966.1"/>
    <property type="molecule type" value="Genomic_DNA"/>
</dbReference>
<evidence type="ECO:0000313" key="4">
    <source>
        <dbReference type="Proteomes" id="UP001633002"/>
    </source>
</evidence>
<feature type="compositionally biased region" description="Pro residues" evidence="2">
    <location>
        <begin position="11"/>
        <end position="69"/>
    </location>
</feature>
<protein>
    <submittedName>
        <fullName evidence="3">Uncharacterized protein</fullName>
    </submittedName>
</protein>
<feature type="region of interest" description="Disordered" evidence="2">
    <location>
        <begin position="1"/>
        <end position="101"/>
    </location>
</feature>